<name>A0A0A8Z4V8_ARUDO</name>
<reference evidence="1" key="1">
    <citation type="submission" date="2014-09" db="EMBL/GenBank/DDBJ databases">
        <authorList>
            <person name="Magalhaes I.L.F."/>
            <person name="Oliveira U."/>
            <person name="Santos F.R."/>
            <person name="Vidigal T.H.D.A."/>
            <person name="Brescovit A.D."/>
            <person name="Santos A.J."/>
        </authorList>
    </citation>
    <scope>NUCLEOTIDE SEQUENCE</scope>
    <source>
        <tissue evidence="1">Shoot tissue taken approximately 20 cm above the soil surface</tissue>
    </source>
</reference>
<dbReference type="EMBL" id="GBRH01268008">
    <property type="protein sequence ID" value="JAD29887.1"/>
    <property type="molecule type" value="Transcribed_RNA"/>
</dbReference>
<organism evidence="1">
    <name type="scientific">Arundo donax</name>
    <name type="common">Giant reed</name>
    <name type="synonym">Donax arundinaceus</name>
    <dbReference type="NCBI Taxonomy" id="35708"/>
    <lineage>
        <taxon>Eukaryota</taxon>
        <taxon>Viridiplantae</taxon>
        <taxon>Streptophyta</taxon>
        <taxon>Embryophyta</taxon>
        <taxon>Tracheophyta</taxon>
        <taxon>Spermatophyta</taxon>
        <taxon>Magnoliopsida</taxon>
        <taxon>Liliopsida</taxon>
        <taxon>Poales</taxon>
        <taxon>Poaceae</taxon>
        <taxon>PACMAD clade</taxon>
        <taxon>Arundinoideae</taxon>
        <taxon>Arundineae</taxon>
        <taxon>Arundo</taxon>
    </lineage>
</organism>
<dbReference type="AlphaFoldDB" id="A0A0A8Z4V8"/>
<protein>
    <submittedName>
        <fullName evidence="1">Uncharacterized protein</fullName>
    </submittedName>
</protein>
<proteinExistence type="predicted"/>
<sequence>MMKSASGNMLGIKLGES</sequence>
<reference evidence="1" key="2">
    <citation type="journal article" date="2015" name="Data Brief">
        <title>Shoot transcriptome of the giant reed, Arundo donax.</title>
        <authorList>
            <person name="Barrero R.A."/>
            <person name="Guerrero F.D."/>
            <person name="Moolhuijzen P."/>
            <person name="Goolsby J.A."/>
            <person name="Tidwell J."/>
            <person name="Bellgard S.E."/>
            <person name="Bellgard M.I."/>
        </authorList>
    </citation>
    <scope>NUCLEOTIDE SEQUENCE</scope>
    <source>
        <tissue evidence="1">Shoot tissue taken approximately 20 cm above the soil surface</tissue>
    </source>
</reference>
<evidence type="ECO:0000313" key="1">
    <source>
        <dbReference type="EMBL" id="JAD29887.1"/>
    </source>
</evidence>
<accession>A0A0A8Z4V8</accession>